<dbReference type="Pfam" id="PF03466">
    <property type="entry name" value="LysR_substrate"/>
    <property type="match status" value="1"/>
</dbReference>
<comment type="caution">
    <text evidence="6">The sequence shown here is derived from an EMBL/GenBank/DDBJ whole genome shotgun (WGS) entry which is preliminary data.</text>
</comment>
<dbReference type="RefSeq" id="WP_101299366.1">
    <property type="nucleotide sequence ID" value="NZ_NXGX01000001.1"/>
</dbReference>
<dbReference type="SUPFAM" id="SSF46785">
    <property type="entry name" value="Winged helix' DNA-binding domain"/>
    <property type="match status" value="1"/>
</dbReference>
<evidence type="ECO:0000256" key="3">
    <source>
        <dbReference type="ARBA" id="ARBA00023125"/>
    </source>
</evidence>
<feature type="domain" description="HTH lysR-type" evidence="5">
    <location>
        <begin position="3"/>
        <end position="60"/>
    </location>
</feature>
<gene>
    <name evidence="6" type="ORF">COO92_01705</name>
</gene>
<dbReference type="InterPro" id="IPR000847">
    <property type="entry name" value="LysR_HTH_N"/>
</dbReference>
<sequence length="293" mass="32508">MSLDWEGLRTFAHVCQTGNMTAAARELGVNQTTIARRIARLEEWLGYPVLHRDGRLLRATPRARSLLETAQTMQTTVSTLLENRPASDNDRHAVTGIVRVTGVDAILEHCVAPHLASLHQAHPALALELIGANRNLSLPQRETDIAIRLARPETGAFHIRRLGMLGSGVYYSGNHPPVNPCDVPWIDLDDFFADKPEQKWLAANFPDRTTIGYANRGSIMVAMMRGQPCCAVLPVCVGNAHKDLKRLEGYHPDGREVWLLTHQDKRHLPQVRVVADWLADVLVDGVSISNRAP</sequence>
<evidence type="ECO:0000313" key="6">
    <source>
        <dbReference type="EMBL" id="PKR60112.1"/>
    </source>
</evidence>
<evidence type="ECO:0000256" key="1">
    <source>
        <dbReference type="ARBA" id="ARBA00009437"/>
    </source>
</evidence>
<dbReference type="EMBL" id="NXGX01000001">
    <property type="protein sequence ID" value="PKR60112.1"/>
    <property type="molecule type" value="Genomic_DNA"/>
</dbReference>
<organism evidence="6 7">
    <name type="scientific">Thalassospira lohafexi</name>
    <dbReference type="NCBI Taxonomy" id="744227"/>
    <lineage>
        <taxon>Bacteria</taxon>
        <taxon>Pseudomonadati</taxon>
        <taxon>Pseudomonadota</taxon>
        <taxon>Alphaproteobacteria</taxon>
        <taxon>Rhodospirillales</taxon>
        <taxon>Thalassospiraceae</taxon>
        <taxon>Thalassospira</taxon>
    </lineage>
</organism>
<dbReference type="PANTHER" id="PTHR30579:SF3">
    <property type="entry name" value="TRANSCRIPTIONAL REGULATORY PROTEIN"/>
    <property type="match status" value="1"/>
</dbReference>
<evidence type="ECO:0000256" key="2">
    <source>
        <dbReference type="ARBA" id="ARBA00023015"/>
    </source>
</evidence>
<dbReference type="GO" id="GO:0003700">
    <property type="term" value="F:DNA-binding transcription factor activity"/>
    <property type="evidence" value="ECO:0007669"/>
    <property type="project" value="InterPro"/>
</dbReference>
<evidence type="ECO:0000259" key="5">
    <source>
        <dbReference type="PROSITE" id="PS50931"/>
    </source>
</evidence>
<name>A0A2N3LBE1_9PROT</name>
<keyword evidence="7" id="KW-1185">Reference proteome</keyword>
<dbReference type="Gene3D" id="3.40.190.290">
    <property type="match status" value="1"/>
</dbReference>
<dbReference type="InterPro" id="IPR005119">
    <property type="entry name" value="LysR_subst-bd"/>
</dbReference>
<dbReference type="Gene3D" id="1.10.10.10">
    <property type="entry name" value="Winged helix-like DNA-binding domain superfamily/Winged helix DNA-binding domain"/>
    <property type="match status" value="1"/>
</dbReference>
<dbReference type="PANTHER" id="PTHR30579">
    <property type="entry name" value="TRANSCRIPTIONAL REGULATOR"/>
    <property type="match status" value="1"/>
</dbReference>
<dbReference type="Proteomes" id="UP000233332">
    <property type="component" value="Unassembled WGS sequence"/>
</dbReference>
<dbReference type="PRINTS" id="PR00039">
    <property type="entry name" value="HTHLYSR"/>
</dbReference>
<dbReference type="Pfam" id="PF00126">
    <property type="entry name" value="HTH_1"/>
    <property type="match status" value="1"/>
</dbReference>
<dbReference type="InterPro" id="IPR036388">
    <property type="entry name" value="WH-like_DNA-bd_sf"/>
</dbReference>
<dbReference type="AlphaFoldDB" id="A0A2N3LBE1"/>
<proteinExistence type="inferred from homology"/>
<comment type="similarity">
    <text evidence="1">Belongs to the LysR transcriptional regulatory family.</text>
</comment>
<dbReference type="SUPFAM" id="SSF53850">
    <property type="entry name" value="Periplasmic binding protein-like II"/>
    <property type="match status" value="1"/>
</dbReference>
<evidence type="ECO:0000313" key="7">
    <source>
        <dbReference type="Proteomes" id="UP000233332"/>
    </source>
</evidence>
<keyword evidence="4" id="KW-0804">Transcription</keyword>
<protein>
    <submittedName>
        <fullName evidence="6">LysR family transcriptional regulator</fullName>
    </submittedName>
</protein>
<keyword evidence="2" id="KW-0805">Transcription regulation</keyword>
<dbReference type="InterPro" id="IPR050176">
    <property type="entry name" value="LTTR"/>
</dbReference>
<keyword evidence="3" id="KW-0238">DNA-binding</keyword>
<dbReference type="PROSITE" id="PS50931">
    <property type="entry name" value="HTH_LYSR"/>
    <property type="match status" value="1"/>
</dbReference>
<evidence type="ECO:0000256" key="4">
    <source>
        <dbReference type="ARBA" id="ARBA00023163"/>
    </source>
</evidence>
<accession>A0A2N3LBE1</accession>
<dbReference type="GO" id="GO:0003677">
    <property type="term" value="F:DNA binding"/>
    <property type="evidence" value="ECO:0007669"/>
    <property type="project" value="UniProtKB-KW"/>
</dbReference>
<reference evidence="6 7" key="1">
    <citation type="submission" date="2017-09" db="EMBL/GenBank/DDBJ databases">
        <title>Biodiversity and function of Thalassospira species in the particle-attached aromatic-hydrocarbon-degrading consortia from the surface seawater of the China South Sea.</title>
        <authorList>
            <person name="Dong C."/>
            <person name="Lai Q."/>
            <person name="Shao Z."/>
        </authorList>
    </citation>
    <scope>NUCLEOTIDE SEQUENCE [LARGE SCALE GENOMIC DNA]</scope>
    <source>
        <strain evidence="6 7">139Z-12</strain>
    </source>
</reference>
<dbReference type="InterPro" id="IPR036390">
    <property type="entry name" value="WH_DNA-bd_sf"/>
</dbReference>